<accession>A0A024HAQ5</accession>
<reference evidence="1 2" key="2">
    <citation type="submission" date="2014-05" db="EMBL/GenBank/DDBJ databases">
        <title>Genome sequence of the 3-chlorobenzoate degrading bacterium Pseudomonas knackmussii B13 shows multiple evidence for horizontal gene transfer.</title>
        <authorList>
            <person name="Miyazaki R."/>
            <person name="Bertelli C."/>
            <person name="Falquet L."/>
            <person name="Robinson-Rechavi M."/>
            <person name="Gharib W."/>
            <person name="Roy S."/>
            <person name="Van der Meer J.R."/>
        </authorList>
    </citation>
    <scope>NUCLEOTIDE SEQUENCE [LARGE SCALE GENOMIC DNA]</scope>
    <source>
        <strain evidence="1 2">B13</strain>
    </source>
</reference>
<dbReference type="AlphaFoldDB" id="A0A024HAQ5"/>
<evidence type="ECO:0000313" key="2">
    <source>
        <dbReference type="Proteomes" id="UP000025241"/>
    </source>
</evidence>
<keyword evidence="2" id="KW-1185">Reference proteome</keyword>
<name>A0A024HAQ5_PSEKB</name>
<dbReference type="KEGG" id="pkc:PKB_0757"/>
<dbReference type="STRING" id="1301098.PKB_0757"/>
<reference evidence="1 2" key="1">
    <citation type="submission" date="2013-03" db="EMBL/GenBank/DDBJ databases">
        <authorList>
            <person name="Linke B."/>
        </authorList>
    </citation>
    <scope>NUCLEOTIDE SEQUENCE [LARGE SCALE GENOMIC DNA]</scope>
    <source>
        <strain evidence="1 2">B13</strain>
    </source>
</reference>
<organism evidence="1 2">
    <name type="scientific">Pseudomonas knackmussii (strain DSM 6978 / CCUG 54928 / LMG 23759 / B13)</name>
    <dbReference type="NCBI Taxonomy" id="1301098"/>
    <lineage>
        <taxon>Bacteria</taxon>
        <taxon>Pseudomonadati</taxon>
        <taxon>Pseudomonadota</taxon>
        <taxon>Gammaproteobacteria</taxon>
        <taxon>Pseudomonadales</taxon>
        <taxon>Pseudomonadaceae</taxon>
        <taxon>Pseudomonas</taxon>
    </lineage>
</organism>
<protein>
    <submittedName>
        <fullName evidence="1">Uncharacterized protein</fullName>
    </submittedName>
</protein>
<gene>
    <name evidence="1" type="ORF">PKB_0757</name>
</gene>
<dbReference type="HOGENOM" id="CLU_1894416_0_0_6"/>
<dbReference type="RefSeq" id="WP_043249142.1">
    <property type="nucleotide sequence ID" value="NZ_HG322950.1"/>
</dbReference>
<dbReference type="Proteomes" id="UP000025241">
    <property type="component" value="Chromosome I"/>
</dbReference>
<sequence length="134" mass="14574">MNPAIQRLQDLLDQELQNAIACDRPVDYRQVFLGQLGQATLSDSDWIALSLSLLLAMSRGVAASDTSSAPSTSLNLRIEFDPNLPLHFVAGMAGAVTSGLAALHEKGSIRRLDITSQPHELTEALMEAMRHHIQ</sequence>
<evidence type="ECO:0000313" key="1">
    <source>
        <dbReference type="EMBL" id="CDF82125.1"/>
    </source>
</evidence>
<dbReference type="PATRIC" id="fig|1301098.3.peg.762"/>
<proteinExistence type="predicted"/>
<dbReference type="EMBL" id="HG322950">
    <property type="protein sequence ID" value="CDF82125.1"/>
    <property type="molecule type" value="Genomic_DNA"/>
</dbReference>